<sequence length="103" mass="11478">MSLAAGMNERKWLCTEGELITVCSSKTLLWQWLGLLALTALTETCFNRVRRSIIWPSCIMGSSDFMVSLKGLRVLVDENISTLLSAVFLLPYTVLGDGDMEMN</sequence>
<proteinExistence type="predicted"/>
<organism evidence="1 2">
    <name type="scientific">Bos indicus x Bos taurus</name>
    <name type="common">Hybrid cattle</name>
    <dbReference type="NCBI Taxonomy" id="30522"/>
    <lineage>
        <taxon>Eukaryota</taxon>
        <taxon>Metazoa</taxon>
        <taxon>Chordata</taxon>
        <taxon>Craniata</taxon>
        <taxon>Vertebrata</taxon>
        <taxon>Euteleostomi</taxon>
        <taxon>Mammalia</taxon>
        <taxon>Eutheria</taxon>
        <taxon>Laurasiatheria</taxon>
        <taxon>Artiodactyla</taxon>
        <taxon>Ruminantia</taxon>
        <taxon>Pecora</taxon>
        <taxon>Bovidae</taxon>
        <taxon>Bovinae</taxon>
        <taxon>Bos</taxon>
    </lineage>
</organism>
<accession>A0A4W2IEF9</accession>
<name>A0A4W2IEF9_BOBOX</name>
<dbReference type="Ensembl" id="ENSBIXT00005037613.1">
    <property type="protein sequence ID" value="ENSBIXP00005042407.1"/>
    <property type="gene ID" value="ENSBIXG00005025786.1"/>
</dbReference>
<protein>
    <submittedName>
        <fullName evidence="1">Uncharacterized protein</fullName>
    </submittedName>
</protein>
<reference evidence="1" key="2">
    <citation type="submission" date="2025-08" db="UniProtKB">
        <authorList>
            <consortium name="Ensembl"/>
        </authorList>
    </citation>
    <scope>IDENTIFICATION</scope>
</reference>
<reference evidence="2" key="1">
    <citation type="submission" date="2018-11" db="EMBL/GenBank/DDBJ databases">
        <title>Haplotype-resolved cattle genomes.</title>
        <authorList>
            <person name="Low W.Y."/>
            <person name="Tearle R."/>
            <person name="Bickhart D.M."/>
            <person name="Rosen B.D."/>
            <person name="Koren S."/>
            <person name="Rhie A."/>
            <person name="Hiendleder S."/>
            <person name="Phillippy A.M."/>
            <person name="Smith T.P.L."/>
            <person name="Williams J.L."/>
        </authorList>
    </citation>
    <scope>NUCLEOTIDE SEQUENCE [LARGE SCALE GENOMIC DNA]</scope>
</reference>
<evidence type="ECO:0000313" key="2">
    <source>
        <dbReference type="Proteomes" id="UP000429181"/>
    </source>
</evidence>
<evidence type="ECO:0000313" key="1">
    <source>
        <dbReference type="Ensembl" id="ENSBIXP00005042407.1"/>
    </source>
</evidence>
<dbReference type="AlphaFoldDB" id="A0A4W2IEF9"/>
<dbReference type="Proteomes" id="UP000429181">
    <property type="component" value="Unassembled WGS sequence"/>
</dbReference>